<accession>A0A7Y8CBK9</accession>
<dbReference type="PROSITE" id="PS00655">
    <property type="entry name" value="GLYCOSYL_HYDROL_F6_1"/>
    <property type="match status" value="1"/>
</dbReference>
<dbReference type="Gene3D" id="3.20.20.40">
    <property type="entry name" value="1, 4-beta cellobiohydrolase"/>
    <property type="match status" value="1"/>
</dbReference>
<proteinExistence type="inferred from homology"/>
<dbReference type="Pfam" id="PF01341">
    <property type="entry name" value="Glyco_hydro_6"/>
    <property type="match status" value="1"/>
</dbReference>
<reference evidence="14 15" key="1">
    <citation type="submission" date="2020-04" db="EMBL/GenBank/DDBJ databases">
        <title>Molecular characterization of pseudomonads from Agaricus bisporus reveal novel blotch 2 pathogens in Western Europe.</title>
        <authorList>
            <person name="Taparia T."/>
            <person name="Krijger M."/>
            <person name="Haynes E."/>
            <person name="Elpinstone J.G."/>
            <person name="Noble R."/>
            <person name="Van Der Wolf J."/>
        </authorList>
    </citation>
    <scope>NUCLEOTIDE SEQUENCE [LARGE SCALE GENOMIC DNA]</scope>
    <source>
        <strain evidence="14 15">IPO3738</strain>
    </source>
</reference>
<evidence type="ECO:0000313" key="15">
    <source>
        <dbReference type="Proteomes" id="UP000517547"/>
    </source>
</evidence>
<dbReference type="PANTHER" id="PTHR34876">
    <property type="match status" value="1"/>
</dbReference>
<feature type="active site" description="Proton acceptor" evidence="8">
    <location>
        <position position="288"/>
    </location>
</feature>
<name>A0A7Y8CBK9_9PSED</name>
<feature type="chain" id="PRO_5031608712" description="Glucanase" evidence="12">
    <location>
        <begin position="23"/>
        <end position="318"/>
    </location>
</feature>
<dbReference type="AlphaFoldDB" id="A0A7Y8CBK9"/>
<evidence type="ECO:0000256" key="1">
    <source>
        <dbReference type="ARBA" id="ARBA00022729"/>
    </source>
</evidence>
<evidence type="ECO:0000256" key="5">
    <source>
        <dbReference type="ARBA" id="ARBA00023277"/>
    </source>
</evidence>
<dbReference type="RefSeq" id="WP_017128196.1">
    <property type="nucleotide sequence ID" value="NZ_JACAQE010000001.1"/>
</dbReference>
<gene>
    <name evidence="14" type="ORF">HX845_03665</name>
</gene>
<feature type="binding site" evidence="9">
    <location>
        <position position="62"/>
    </location>
    <ligand>
        <name>substrate</name>
    </ligand>
</feature>
<keyword evidence="1 12" id="KW-0732">Signal</keyword>
<keyword evidence="2 12" id="KW-0378">Hydrolase</keyword>
<dbReference type="InterPro" id="IPR001524">
    <property type="entry name" value="Glyco_hydro_6_CS"/>
</dbReference>
<feature type="region of interest" description="Disordered" evidence="13">
    <location>
        <begin position="287"/>
        <end position="309"/>
    </location>
</feature>
<evidence type="ECO:0000256" key="7">
    <source>
        <dbReference type="ARBA" id="ARBA00023326"/>
    </source>
</evidence>
<evidence type="ECO:0000256" key="11">
    <source>
        <dbReference type="PROSITE-ProRule" id="PRU10057"/>
    </source>
</evidence>
<dbReference type="PIRSF" id="PIRSF001100">
    <property type="entry name" value="Beta_cellobiohydrolase"/>
    <property type="match status" value="1"/>
</dbReference>
<dbReference type="PRINTS" id="PR00733">
    <property type="entry name" value="GLHYDRLASE6"/>
</dbReference>
<dbReference type="Proteomes" id="UP000517547">
    <property type="component" value="Unassembled WGS sequence"/>
</dbReference>
<comment type="similarity">
    <text evidence="12">Belongs to the glycosyl hydrolase family 6.</text>
</comment>
<keyword evidence="5 12" id="KW-0119">Carbohydrate metabolism</keyword>
<dbReference type="GO" id="GO:0030245">
    <property type="term" value="P:cellulose catabolic process"/>
    <property type="evidence" value="ECO:0007669"/>
    <property type="project" value="UniProtKB-KW"/>
</dbReference>
<dbReference type="InterPro" id="IPR016288">
    <property type="entry name" value="Beta_cellobiohydrolase"/>
</dbReference>
<keyword evidence="7 12" id="KW-0624">Polysaccharide degradation</keyword>
<dbReference type="GO" id="GO:0004553">
    <property type="term" value="F:hydrolase activity, hydrolyzing O-glycosyl compounds"/>
    <property type="evidence" value="ECO:0007669"/>
    <property type="project" value="InterPro"/>
</dbReference>
<dbReference type="EC" id="3.2.1.-" evidence="12"/>
<dbReference type="EMBL" id="JACAQE010000001">
    <property type="protein sequence ID" value="NWC12733.1"/>
    <property type="molecule type" value="Genomic_DNA"/>
</dbReference>
<evidence type="ECO:0000256" key="10">
    <source>
        <dbReference type="PROSITE-ProRule" id="PRU10056"/>
    </source>
</evidence>
<evidence type="ECO:0000256" key="6">
    <source>
        <dbReference type="ARBA" id="ARBA00023295"/>
    </source>
</evidence>
<keyword evidence="6 12" id="KW-0326">Glycosidase</keyword>
<organism evidence="14 15">
    <name type="scientific">Pseudomonas gingeri</name>
    <dbReference type="NCBI Taxonomy" id="117681"/>
    <lineage>
        <taxon>Bacteria</taxon>
        <taxon>Pseudomonadati</taxon>
        <taxon>Pseudomonadota</taxon>
        <taxon>Gammaproteobacteria</taxon>
        <taxon>Pseudomonadales</taxon>
        <taxon>Pseudomonadaceae</taxon>
        <taxon>Pseudomonas</taxon>
    </lineage>
</organism>
<evidence type="ECO:0000313" key="14">
    <source>
        <dbReference type="EMBL" id="NWC12733.1"/>
    </source>
</evidence>
<feature type="signal peptide" evidence="12">
    <location>
        <begin position="1"/>
        <end position="22"/>
    </location>
</feature>
<keyword evidence="3 12" id="KW-0136">Cellulose degradation</keyword>
<evidence type="ECO:0000256" key="9">
    <source>
        <dbReference type="PIRSR" id="PIRSR001100-2"/>
    </source>
</evidence>
<feature type="binding site" evidence="9">
    <location>
        <position position="186"/>
    </location>
    <ligand>
        <name>substrate</name>
    </ligand>
</feature>
<keyword evidence="4" id="KW-1015">Disulfide bond</keyword>
<sequence length="318" mass="33746">MPKAALLSLYILLFAFEQAAHAEERFYANPGSTAAQWLKANPGAPLAARIRTAIANIPSALWLTGTSQATQKLSDTVSRYVTAADKVHETPILVAYNLPDRDCSGGASAGGAVDAPAYQDWIDRFIDGIGDKPAIVILEPDALADSQCLPRQKRDERLALLNHAISRFQQHAPSARVYLDAGNPGWKPAATLARDLDAAGVKMAHGFALNVSNFYTLTQSRQYADAINARLSADHGYTKSVLVDTSRNGNGAIPGDWCNPPGRTLGLPPQAITETLLAVWVKLPGNSDGSSSPGRDCHGGPPAGTFSPELAARLIDAN</sequence>
<feature type="active site" evidence="10">
    <location>
        <position position="102"/>
    </location>
</feature>
<evidence type="ECO:0000256" key="3">
    <source>
        <dbReference type="ARBA" id="ARBA00023001"/>
    </source>
</evidence>
<dbReference type="SUPFAM" id="SSF51989">
    <property type="entry name" value="Glycosyl hydrolases family 6, cellulases"/>
    <property type="match status" value="1"/>
</dbReference>
<feature type="active site" description="Proton donor" evidence="8 11">
    <location>
        <position position="141"/>
    </location>
</feature>
<protein>
    <recommendedName>
        <fullName evidence="12">Glucanase</fullName>
        <ecNumber evidence="12">3.2.1.-</ecNumber>
    </recommendedName>
</protein>
<evidence type="ECO:0000256" key="2">
    <source>
        <dbReference type="ARBA" id="ARBA00022801"/>
    </source>
</evidence>
<evidence type="ECO:0000256" key="8">
    <source>
        <dbReference type="PIRSR" id="PIRSR001100-1"/>
    </source>
</evidence>
<dbReference type="PANTHER" id="PTHR34876:SF4">
    <property type="entry name" value="1,4-BETA-D-GLUCAN CELLOBIOHYDROLASE C-RELATED"/>
    <property type="match status" value="1"/>
</dbReference>
<comment type="caution">
    <text evidence="14">The sequence shown here is derived from an EMBL/GenBank/DDBJ whole genome shotgun (WGS) entry which is preliminary data.</text>
</comment>
<feature type="binding site" evidence="9">
    <location>
        <position position="213"/>
    </location>
    <ligand>
        <name>substrate</name>
    </ligand>
</feature>
<dbReference type="PROSITE" id="PS00656">
    <property type="entry name" value="GLYCOSYL_HYDROL_F6_2"/>
    <property type="match status" value="1"/>
</dbReference>
<feature type="binding site" evidence="9">
    <location>
        <position position="257"/>
    </location>
    <ligand>
        <name>substrate</name>
    </ligand>
</feature>
<feature type="binding site" evidence="9">
    <location>
        <position position="282"/>
    </location>
    <ligand>
        <name>substrate</name>
    </ligand>
</feature>
<evidence type="ECO:0000256" key="12">
    <source>
        <dbReference type="RuleBase" id="RU361186"/>
    </source>
</evidence>
<evidence type="ECO:0000256" key="4">
    <source>
        <dbReference type="ARBA" id="ARBA00023157"/>
    </source>
</evidence>
<dbReference type="InterPro" id="IPR036434">
    <property type="entry name" value="Beta_cellobiohydrolase_sf"/>
</dbReference>
<evidence type="ECO:0000256" key="13">
    <source>
        <dbReference type="SAM" id="MobiDB-lite"/>
    </source>
</evidence>